<feature type="DNA-binding region" description="H-T-H motif" evidence="2">
    <location>
        <begin position="29"/>
        <end position="48"/>
    </location>
</feature>
<evidence type="ECO:0000256" key="2">
    <source>
        <dbReference type="PROSITE-ProRule" id="PRU00335"/>
    </source>
</evidence>
<reference evidence="4 5" key="1">
    <citation type="journal article" date="2012" name="J. Bacteriol.">
        <title>Genome Sequence of the Pattern-Forming Social Bacterium Paenibacillus dendritiformis C454 Chiral Morphotype.</title>
        <authorList>
            <person name="Sirota-Madi A."/>
            <person name="Olender T."/>
            <person name="Helman Y."/>
            <person name="Brainis I."/>
            <person name="Finkelshtein A."/>
            <person name="Roth D."/>
            <person name="Hagai E."/>
            <person name="Leshkowitz D."/>
            <person name="Brodsky L."/>
            <person name="Galatenko V."/>
            <person name="Nikolaev V."/>
            <person name="Gutnick D.L."/>
            <person name="Lancet D."/>
            <person name="Ben-Jacob E."/>
        </authorList>
    </citation>
    <scope>NUCLEOTIDE SEQUENCE [LARGE SCALE GENOMIC DNA]</scope>
    <source>
        <strain evidence="4 5">C454</strain>
    </source>
</reference>
<dbReference type="OrthoDB" id="66596at2"/>
<name>H3SLW3_9BACL</name>
<dbReference type="Proteomes" id="UP000003900">
    <property type="component" value="Unassembled WGS sequence"/>
</dbReference>
<comment type="caution">
    <text evidence="4">The sequence shown here is derived from an EMBL/GenBank/DDBJ whole genome shotgun (WGS) entry which is preliminary data.</text>
</comment>
<dbReference type="InterPro" id="IPR050624">
    <property type="entry name" value="HTH-type_Tx_Regulator"/>
</dbReference>
<dbReference type="GO" id="GO:0003677">
    <property type="term" value="F:DNA binding"/>
    <property type="evidence" value="ECO:0007669"/>
    <property type="project" value="UniProtKB-UniRule"/>
</dbReference>
<evidence type="ECO:0000313" key="4">
    <source>
        <dbReference type="EMBL" id="EHQ59951.1"/>
    </source>
</evidence>
<dbReference type="EMBL" id="AHKH01000091">
    <property type="protein sequence ID" value="EHQ59951.1"/>
    <property type="molecule type" value="Genomic_DNA"/>
</dbReference>
<evidence type="ECO:0000313" key="5">
    <source>
        <dbReference type="Proteomes" id="UP000003900"/>
    </source>
</evidence>
<gene>
    <name evidence="4" type="ORF">PDENDC454_22749</name>
</gene>
<accession>H3SLW3</accession>
<dbReference type="PANTHER" id="PTHR43479">
    <property type="entry name" value="ACREF/ENVCD OPERON REPRESSOR-RELATED"/>
    <property type="match status" value="1"/>
</dbReference>
<dbReference type="PANTHER" id="PTHR43479:SF11">
    <property type="entry name" value="ACREF_ENVCD OPERON REPRESSOR-RELATED"/>
    <property type="match status" value="1"/>
</dbReference>
<dbReference type="Gene3D" id="1.10.357.10">
    <property type="entry name" value="Tetracycline Repressor, domain 2"/>
    <property type="match status" value="1"/>
</dbReference>
<dbReference type="RefSeq" id="WP_006679036.1">
    <property type="nucleotide sequence ID" value="NZ_AHKH01000091.1"/>
</dbReference>
<dbReference type="InterPro" id="IPR009057">
    <property type="entry name" value="Homeodomain-like_sf"/>
</dbReference>
<feature type="domain" description="HTH tetR-type" evidence="3">
    <location>
        <begin position="6"/>
        <end position="66"/>
    </location>
</feature>
<dbReference type="Pfam" id="PF00440">
    <property type="entry name" value="TetR_N"/>
    <property type="match status" value="1"/>
</dbReference>
<evidence type="ECO:0000256" key="1">
    <source>
        <dbReference type="ARBA" id="ARBA00023125"/>
    </source>
</evidence>
<sequence>MAPKKKFTREQIIDAAFEIARMEGLASITIRKVADRLGSSIAPIYVNFQDAEELIQEVIKKTVQVSQQMLEEMSTGNPFYDIGAASLRFAREYSELFRELVMKPNPYMNDYEQDMGPVLIGQMKQDADLQGFSDEELMMILMKMKIFQLGLSVMVANGLLPEPWDEARAMELLSGAANDVMAAARMRKRAERD</sequence>
<dbReference type="PATRIC" id="fig|1131935.3.peg.4734"/>
<organism evidence="4 5">
    <name type="scientific">Paenibacillus dendritiformis C454</name>
    <dbReference type="NCBI Taxonomy" id="1131935"/>
    <lineage>
        <taxon>Bacteria</taxon>
        <taxon>Bacillati</taxon>
        <taxon>Bacillota</taxon>
        <taxon>Bacilli</taxon>
        <taxon>Bacillales</taxon>
        <taxon>Paenibacillaceae</taxon>
        <taxon>Paenibacillus</taxon>
    </lineage>
</organism>
<dbReference type="SUPFAM" id="SSF46689">
    <property type="entry name" value="Homeodomain-like"/>
    <property type="match status" value="1"/>
</dbReference>
<dbReference type="AlphaFoldDB" id="H3SLW3"/>
<proteinExistence type="predicted"/>
<dbReference type="PROSITE" id="PS50977">
    <property type="entry name" value="HTH_TETR_2"/>
    <property type="match status" value="1"/>
</dbReference>
<keyword evidence="1 2" id="KW-0238">DNA-binding</keyword>
<dbReference type="InterPro" id="IPR001647">
    <property type="entry name" value="HTH_TetR"/>
</dbReference>
<dbReference type="STRING" id="1131935.PDENDC454_22749"/>
<evidence type="ECO:0000259" key="3">
    <source>
        <dbReference type="PROSITE" id="PS50977"/>
    </source>
</evidence>
<protein>
    <recommendedName>
        <fullName evidence="3">HTH tetR-type domain-containing protein</fullName>
    </recommendedName>
</protein>
<keyword evidence="5" id="KW-1185">Reference proteome</keyword>